<evidence type="ECO:0000256" key="1">
    <source>
        <dbReference type="SAM" id="MobiDB-lite"/>
    </source>
</evidence>
<dbReference type="Proteomes" id="UP000382040">
    <property type="component" value="Unassembled WGS sequence"/>
</dbReference>
<proteinExistence type="predicted"/>
<name>A0A5E5BVQ6_9BURK</name>
<dbReference type="EMBL" id="CABPST010000009">
    <property type="protein sequence ID" value="VVE89386.1"/>
    <property type="molecule type" value="Genomic_DNA"/>
</dbReference>
<accession>A0A5E5BVQ6</accession>
<gene>
    <name evidence="2" type="ORF">PBR20603_03355</name>
</gene>
<sequence>MNVPHNTSRVPPASRPGKTRGLAAIALLAGLAGVIGSLSGCVVEPPRPAPAARIVVEPDPHTVAVQRREQIERRIGNESRDIDNHVNQGYYPPPRGYELHRRLDAIAQETRDMAAQHGGGLSGDEQRALNQELDQLHRMIAG</sequence>
<evidence type="ECO:0000313" key="2">
    <source>
        <dbReference type="EMBL" id="VVE89386.1"/>
    </source>
</evidence>
<keyword evidence="3" id="KW-1185">Reference proteome</keyword>
<dbReference type="RefSeq" id="WP_246174770.1">
    <property type="nucleotide sequence ID" value="NZ_CABPST010000009.1"/>
</dbReference>
<feature type="region of interest" description="Disordered" evidence="1">
    <location>
        <begin position="74"/>
        <end position="97"/>
    </location>
</feature>
<keyword evidence="2" id="KW-0449">Lipoprotein</keyword>
<dbReference type="AlphaFoldDB" id="A0A5E5BVQ6"/>
<protein>
    <submittedName>
        <fullName evidence="2">Lipoprotein</fullName>
    </submittedName>
</protein>
<reference evidence="2 3" key="1">
    <citation type="submission" date="2019-08" db="EMBL/GenBank/DDBJ databases">
        <authorList>
            <person name="Peeters C."/>
        </authorList>
    </citation>
    <scope>NUCLEOTIDE SEQUENCE [LARGE SCALE GENOMIC DNA]</scope>
    <source>
        <strain evidence="2 3">LMG 20603</strain>
    </source>
</reference>
<organism evidence="2 3">
    <name type="scientific">Pandoraea bronchicola</name>
    <dbReference type="NCBI Taxonomy" id="2508287"/>
    <lineage>
        <taxon>Bacteria</taxon>
        <taxon>Pseudomonadati</taxon>
        <taxon>Pseudomonadota</taxon>
        <taxon>Betaproteobacteria</taxon>
        <taxon>Burkholderiales</taxon>
        <taxon>Burkholderiaceae</taxon>
        <taxon>Pandoraea</taxon>
    </lineage>
</organism>
<evidence type="ECO:0000313" key="3">
    <source>
        <dbReference type="Proteomes" id="UP000382040"/>
    </source>
</evidence>
<feature type="compositionally biased region" description="Basic and acidic residues" evidence="1">
    <location>
        <begin position="74"/>
        <end position="84"/>
    </location>
</feature>